<dbReference type="PANTHER" id="PTHR43777">
    <property type="entry name" value="MOLYBDENUM COFACTOR CYTIDYLYLTRANSFERASE"/>
    <property type="match status" value="1"/>
</dbReference>
<gene>
    <name evidence="3" type="ORF">ACFOD3_20020</name>
</gene>
<keyword evidence="3" id="KW-0808">Transferase</keyword>
<dbReference type="CDD" id="cd03522">
    <property type="entry name" value="MoeA_like"/>
    <property type="match status" value="1"/>
</dbReference>
<dbReference type="RefSeq" id="WP_216838270.1">
    <property type="nucleotide sequence ID" value="NZ_JAFNJS010000006.1"/>
</dbReference>
<dbReference type="PANTHER" id="PTHR43777:SF1">
    <property type="entry name" value="MOLYBDENUM COFACTOR CYTIDYLYLTRANSFERASE"/>
    <property type="match status" value="1"/>
</dbReference>
<organism evidence="3 4">
    <name type="scientific">Falsiroseomonas tokyonensis</name>
    <dbReference type="NCBI Taxonomy" id="430521"/>
    <lineage>
        <taxon>Bacteria</taxon>
        <taxon>Pseudomonadati</taxon>
        <taxon>Pseudomonadota</taxon>
        <taxon>Alphaproteobacteria</taxon>
        <taxon>Acetobacterales</taxon>
        <taxon>Roseomonadaceae</taxon>
        <taxon>Falsiroseomonas</taxon>
    </lineage>
</organism>
<accession>A0ABV7BWQ7</accession>
<evidence type="ECO:0000259" key="2">
    <source>
        <dbReference type="Pfam" id="PF12804"/>
    </source>
</evidence>
<name>A0ABV7BWQ7_9PROT</name>
<dbReference type="CDD" id="cd04182">
    <property type="entry name" value="GT_2_like_f"/>
    <property type="match status" value="1"/>
</dbReference>
<dbReference type="InterPro" id="IPR012184">
    <property type="entry name" value="Bifunc_Mopterin-bd"/>
</dbReference>
<reference evidence="4" key="1">
    <citation type="journal article" date="2019" name="Int. J. Syst. Evol. Microbiol.">
        <title>The Global Catalogue of Microorganisms (GCM) 10K type strain sequencing project: providing services to taxonomists for standard genome sequencing and annotation.</title>
        <authorList>
            <consortium name="The Broad Institute Genomics Platform"/>
            <consortium name="The Broad Institute Genome Sequencing Center for Infectious Disease"/>
            <person name="Wu L."/>
            <person name="Ma J."/>
        </authorList>
    </citation>
    <scope>NUCLEOTIDE SEQUENCE [LARGE SCALE GENOMIC DNA]</scope>
    <source>
        <strain evidence="4">CGMCC 1.16855</strain>
    </source>
</reference>
<dbReference type="Proteomes" id="UP001595420">
    <property type="component" value="Unassembled WGS sequence"/>
</dbReference>
<keyword evidence="1" id="KW-0460">Magnesium</keyword>
<keyword evidence="4" id="KW-1185">Reference proteome</keyword>
<dbReference type="PIRSF" id="PIRSF036626">
    <property type="entry name" value="MPTBd_MobAlike"/>
    <property type="match status" value="1"/>
</dbReference>
<dbReference type="InterPro" id="IPR025877">
    <property type="entry name" value="MobA-like_NTP_Trfase"/>
</dbReference>
<comment type="caution">
    <text evidence="3">The sequence shown here is derived from an EMBL/GenBank/DDBJ whole genome shotgun (WGS) entry which is preliminary data.</text>
</comment>
<dbReference type="EMBL" id="JBHRSB010000006">
    <property type="protein sequence ID" value="MFC3002197.1"/>
    <property type="molecule type" value="Genomic_DNA"/>
</dbReference>
<feature type="domain" description="MobA-like NTP transferase" evidence="2">
    <location>
        <begin position="359"/>
        <end position="521"/>
    </location>
</feature>
<proteinExistence type="predicted"/>
<evidence type="ECO:0000313" key="4">
    <source>
        <dbReference type="Proteomes" id="UP001595420"/>
    </source>
</evidence>
<sequence length="555" mass="58946">MNFGPTPLEEARGAILAHTVRLTGSGTTKVLKKGIVLDEEAIAALREAGRRDVITARLESGDVPEDEAADRIADALMAPLIARSRAATGRVNLFAESPGLFTLDAALIERINAVDESITIATLPNHSVVDTKEMLATIKIIPFAVPGRVLAVVEAIARGRRPGQALTVQPFQSLSVGLVLTELPGIKESVMEGAVEATETRIRALLGTLLPVERVRHEEGPVAEALTRLKRAGAELLLIAGASAVVDRRDVGPSAIIRAGGVIEHFGMPVDPGNLICLGRVGDVPALVLPGCARSPKLNGFDWVLARIFAGRKVTAKDVMGMGVGGLLKEIEQRPLPRAEAPRTPPLNSTPRRARSVCALVLAAGRSRRMAPLNKLLVPDAKGVPMILRVVDNVLASHAAPVIVVTGHERERIEEALAGRPVLFAHAENYADGLSASLKAGLAAVPAEAEGIMVCLGDMPLVTAPMLDRLLTAFDPEESRAIVQPTFRGKQGNPMLWSREFLGEMLAITGDIGARHLAAKHADRMVAVEMASDAVLRDFDTTESLKGLPEFAGKR</sequence>
<dbReference type="Pfam" id="PF12804">
    <property type="entry name" value="NTP_transf_3"/>
    <property type="match status" value="1"/>
</dbReference>
<evidence type="ECO:0000256" key="1">
    <source>
        <dbReference type="ARBA" id="ARBA00022842"/>
    </source>
</evidence>
<dbReference type="GO" id="GO:0016740">
    <property type="term" value="F:transferase activity"/>
    <property type="evidence" value="ECO:0007669"/>
    <property type="project" value="UniProtKB-KW"/>
</dbReference>
<protein>
    <submittedName>
        <fullName evidence="3">NTP transferase domain-containing protein</fullName>
    </submittedName>
</protein>
<evidence type="ECO:0000313" key="3">
    <source>
        <dbReference type="EMBL" id="MFC3002197.1"/>
    </source>
</evidence>